<dbReference type="EMBL" id="CTRP01000014">
    <property type="protein sequence ID" value="CQR74152.1"/>
    <property type="molecule type" value="Genomic_DNA"/>
</dbReference>
<dbReference type="Pfam" id="PF09388">
    <property type="entry name" value="SpoOE-like"/>
    <property type="match status" value="1"/>
</dbReference>
<evidence type="ECO:0008006" key="3">
    <source>
        <dbReference type="Google" id="ProtNLM"/>
    </source>
</evidence>
<name>A0A0U1L381_9FIRM</name>
<dbReference type="Proteomes" id="UP000049855">
    <property type="component" value="Unassembled WGS sequence"/>
</dbReference>
<organism evidence="1 2">
    <name type="scientific">Sporomusa ovata</name>
    <dbReference type="NCBI Taxonomy" id="2378"/>
    <lineage>
        <taxon>Bacteria</taxon>
        <taxon>Bacillati</taxon>
        <taxon>Bacillota</taxon>
        <taxon>Negativicutes</taxon>
        <taxon>Selenomonadales</taxon>
        <taxon>Sporomusaceae</taxon>
        <taxon>Sporomusa</taxon>
    </lineage>
</organism>
<dbReference type="InterPro" id="IPR037208">
    <property type="entry name" value="Spo0E-like_sf"/>
</dbReference>
<dbReference type="GO" id="GO:0046983">
    <property type="term" value="F:protein dimerization activity"/>
    <property type="evidence" value="ECO:0007669"/>
    <property type="project" value="InterPro"/>
</dbReference>
<protein>
    <recommendedName>
        <fullName evidence="3">Spo0E like sporulation regulatory protein</fullName>
    </recommendedName>
</protein>
<dbReference type="InterPro" id="IPR036638">
    <property type="entry name" value="HLH_DNA-bd_sf"/>
</dbReference>
<evidence type="ECO:0000313" key="2">
    <source>
        <dbReference type="Proteomes" id="UP000049855"/>
    </source>
</evidence>
<sequence>MGDYDEVLSQIENLRQVLNKLVLEKGISDLEVMQISKQLDEVLNKYHKMFKTR</sequence>
<accession>A0A0U1L381</accession>
<evidence type="ECO:0000313" key="1">
    <source>
        <dbReference type="EMBL" id="CQR74152.1"/>
    </source>
</evidence>
<dbReference type="InterPro" id="IPR018540">
    <property type="entry name" value="Spo0E-like"/>
</dbReference>
<dbReference type="AlphaFoldDB" id="A0A0U1L381"/>
<keyword evidence="2" id="KW-1185">Reference proteome</keyword>
<reference evidence="2" key="1">
    <citation type="submission" date="2015-03" db="EMBL/GenBank/DDBJ databases">
        <authorList>
            <person name="Nijsse Bart"/>
        </authorList>
    </citation>
    <scope>NUCLEOTIDE SEQUENCE [LARGE SCALE GENOMIC DNA]</scope>
</reference>
<dbReference type="RefSeq" id="WP_021170163.1">
    <property type="nucleotide sequence ID" value="NZ_CTRP01000014.1"/>
</dbReference>
<dbReference type="Gene3D" id="4.10.280.10">
    <property type="entry name" value="Helix-loop-helix DNA-binding domain"/>
    <property type="match status" value="1"/>
</dbReference>
<gene>
    <name evidence="1" type="ORF">SpAn4DRAFT_0614</name>
</gene>
<dbReference type="GO" id="GO:0043937">
    <property type="term" value="P:regulation of sporulation"/>
    <property type="evidence" value="ECO:0007669"/>
    <property type="project" value="InterPro"/>
</dbReference>
<proteinExistence type="predicted"/>
<dbReference type="SUPFAM" id="SSF140500">
    <property type="entry name" value="BAS1536-like"/>
    <property type="match status" value="1"/>
</dbReference>